<organism evidence="2 3">
    <name type="scientific">Phyllosticta citricarpa</name>
    <dbReference type="NCBI Taxonomy" id="55181"/>
    <lineage>
        <taxon>Eukaryota</taxon>
        <taxon>Fungi</taxon>
        <taxon>Dikarya</taxon>
        <taxon>Ascomycota</taxon>
        <taxon>Pezizomycotina</taxon>
        <taxon>Dothideomycetes</taxon>
        <taxon>Dothideomycetes incertae sedis</taxon>
        <taxon>Botryosphaeriales</taxon>
        <taxon>Phyllostictaceae</taxon>
        <taxon>Phyllosticta</taxon>
    </lineage>
</organism>
<reference evidence="2 3" key="1">
    <citation type="submission" date="2024-04" db="EMBL/GenBank/DDBJ databases">
        <title>Phyllosticta paracitricarpa is synonymous to the EU quarantine fungus P. citricarpa based on phylogenomic analyses.</title>
        <authorList>
            <consortium name="Lawrence Berkeley National Laboratory"/>
            <person name="Van Ingen-Buijs V.A."/>
            <person name="Van Westerhoven A.C."/>
            <person name="Haridas S."/>
            <person name="Skiadas P."/>
            <person name="Martin F."/>
            <person name="Groenewald J.Z."/>
            <person name="Crous P.W."/>
            <person name="Seidl M.F."/>
        </authorList>
    </citation>
    <scope>NUCLEOTIDE SEQUENCE [LARGE SCALE GENOMIC DNA]</scope>
    <source>
        <strain evidence="2 3">CBS 122670</strain>
    </source>
</reference>
<accession>A0ABR1MEG4</accession>
<keyword evidence="1" id="KW-0175">Coiled coil</keyword>
<dbReference type="EMBL" id="JBBPDW010000016">
    <property type="protein sequence ID" value="KAK7545917.1"/>
    <property type="molecule type" value="Genomic_DNA"/>
</dbReference>
<feature type="coiled-coil region" evidence="1">
    <location>
        <begin position="109"/>
        <end position="140"/>
    </location>
</feature>
<feature type="coiled-coil region" evidence="1">
    <location>
        <begin position="19"/>
        <end position="53"/>
    </location>
</feature>
<protein>
    <submittedName>
        <fullName evidence="2">Uncharacterized protein</fullName>
    </submittedName>
</protein>
<name>A0ABR1MEG4_9PEZI</name>
<proteinExistence type="predicted"/>
<sequence>MTAFDQTRRSIKNSPTMEMEELQQKLEKETLANEHLRAKVKGLKKALESAERQIDGNRKWIGLLLEDNRLLERGVQDAMDPESPVTLDDLFYSLSIFEDPRARKARKLHKKAKKEIFDVIKELRRVENEEEGEEGEEEEEGEELYVNLMQSQQLKDMHTELSDGNCKRAWTHGNTTIRELLQKGSSANVSLLGVTHIS</sequence>
<evidence type="ECO:0000256" key="1">
    <source>
        <dbReference type="SAM" id="Coils"/>
    </source>
</evidence>
<dbReference type="Proteomes" id="UP001365128">
    <property type="component" value="Unassembled WGS sequence"/>
</dbReference>
<evidence type="ECO:0000313" key="2">
    <source>
        <dbReference type="EMBL" id="KAK7545917.1"/>
    </source>
</evidence>
<gene>
    <name evidence="2" type="ORF">IWX46DRAFT_640858</name>
</gene>
<evidence type="ECO:0000313" key="3">
    <source>
        <dbReference type="Proteomes" id="UP001365128"/>
    </source>
</evidence>
<keyword evidence="3" id="KW-1185">Reference proteome</keyword>
<comment type="caution">
    <text evidence="2">The sequence shown here is derived from an EMBL/GenBank/DDBJ whole genome shotgun (WGS) entry which is preliminary data.</text>
</comment>